<dbReference type="EMBL" id="PYMP01000007">
    <property type="protein sequence ID" value="PSU52478.1"/>
    <property type="molecule type" value="Genomic_DNA"/>
</dbReference>
<feature type="domain" description="JAB" evidence="6">
    <location>
        <begin position="6"/>
        <end position="109"/>
    </location>
</feature>
<proteinExistence type="predicted"/>
<evidence type="ECO:0000256" key="4">
    <source>
        <dbReference type="ARBA" id="ARBA00022833"/>
    </source>
</evidence>
<evidence type="ECO:0000256" key="3">
    <source>
        <dbReference type="ARBA" id="ARBA00022801"/>
    </source>
</evidence>
<dbReference type="GO" id="GO:0008237">
    <property type="term" value="F:metallopeptidase activity"/>
    <property type="evidence" value="ECO:0007669"/>
    <property type="project" value="UniProtKB-KW"/>
</dbReference>
<keyword evidence="5" id="KW-0482">Metalloprotease</keyword>
<evidence type="ECO:0000256" key="2">
    <source>
        <dbReference type="ARBA" id="ARBA00022723"/>
    </source>
</evidence>
<evidence type="ECO:0000256" key="1">
    <source>
        <dbReference type="ARBA" id="ARBA00022670"/>
    </source>
</evidence>
<dbReference type="Gene3D" id="3.40.140.10">
    <property type="entry name" value="Cytidine Deaminase, domain 2"/>
    <property type="match status" value="1"/>
</dbReference>
<keyword evidence="1" id="KW-0645">Protease</keyword>
<evidence type="ECO:0000313" key="9">
    <source>
        <dbReference type="Proteomes" id="UP000241405"/>
    </source>
</evidence>
<keyword evidence="2" id="KW-0479">Metal-binding</keyword>
<reference evidence="9 10" key="1">
    <citation type="submission" date="2018-03" db="EMBL/GenBank/DDBJ databases">
        <title>Whole genome sequencing of Histamine producing bacteria.</title>
        <authorList>
            <person name="Butler K."/>
        </authorList>
    </citation>
    <scope>NUCLEOTIDE SEQUENCE [LARGE SCALE GENOMIC DNA]</scope>
    <source>
        <strain evidence="8 10">FS-6.1</strain>
        <strain evidence="7 9">FS-6.2</strain>
    </source>
</reference>
<protein>
    <recommendedName>
        <fullName evidence="6">JAB domain-containing protein</fullName>
    </recommendedName>
</protein>
<keyword evidence="3" id="KW-0378">Hydrolase</keyword>
<keyword evidence="4" id="KW-0862">Zinc</keyword>
<accession>A0A2T3JTK0</accession>
<evidence type="ECO:0000256" key="5">
    <source>
        <dbReference type="ARBA" id="ARBA00023049"/>
    </source>
</evidence>
<comment type="caution">
    <text evidence="8">The sequence shown here is derived from an EMBL/GenBank/DDBJ whole genome shotgun (WGS) entry which is preliminary data.</text>
</comment>
<sequence length="129" mass="15048">MKPNDTEQFGVLIGSRNEDESSIWINKCTTPQRGDISHRTRFTMKDLFHQKTITKEFKESNGELGYIGTWHTHPQDVPTPSIIDLNDWDQCALRNPDRQLVFVIIGNKQVNIYIKNKEQIEMVMKEIDT</sequence>
<dbReference type="Proteomes" id="UP000241405">
    <property type="component" value="Unassembled WGS sequence"/>
</dbReference>
<organism evidence="8 10">
    <name type="scientific">Photobacterium phosphoreum</name>
    <dbReference type="NCBI Taxonomy" id="659"/>
    <lineage>
        <taxon>Bacteria</taxon>
        <taxon>Pseudomonadati</taxon>
        <taxon>Pseudomonadota</taxon>
        <taxon>Gammaproteobacteria</taxon>
        <taxon>Vibrionales</taxon>
        <taxon>Vibrionaceae</taxon>
        <taxon>Photobacterium</taxon>
    </lineage>
</organism>
<evidence type="ECO:0000259" key="6">
    <source>
        <dbReference type="Pfam" id="PF14464"/>
    </source>
</evidence>
<dbReference type="EMBL" id="PYMO01000026">
    <property type="protein sequence ID" value="PSU21261.1"/>
    <property type="molecule type" value="Genomic_DNA"/>
</dbReference>
<dbReference type="AlphaFoldDB" id="A0A2T3JTK0"/>
<evidence type="ECO:0000313" key="7">
    <source>
        <dbReference type="EMBL" id="PSU21261.1"/>
    </source>
</evidence>
<dbReference type="GO" id="GO:0046872">
    <property type="term" value="F:metal ion binding"/>
    <property type="evidence" value="ECO:0007669"/>
    <property type="project" value="UniProtKB-KW"/>
</dbReference>
<dbReference type="SUPFAM" id="SSF102712">
    <property type="entry name" value="JAB1/MPN domain"/>
    <property type="match status" value="1"/>
</dbReference>
<evidence type="ECO:0000313" key="8">
    <source>
        <dbReference type="EMBL" id="PSU52478.1"/>
    </source>
</evidence>
<name>A0A2T3JTK0_PHOPO</name>
<gene>
    <name evidence="8" type="ORF">C9J18_09795</name>
    <name evidence="7" type="ORF">CTM96_18325</name>
</gene>
<dbReference type="Pfam" id="PF14464">
    <property type="entry name" value="Prok-JAB"/>
    <property type="match status" value="1"/>
</dbReference>
<keyword evidence="9" id="KW-1185">Reference proteome</keyword>
<dbReference type="Proteomes" id="UP000241618">
    <property type="component" value="Unassembled WGS sequence"/>
</dbReference>
<evidence type="ECO:0000313" key="10">
    <source>
        <dbReference type="Proteomes" id="UP000241618"/>
    </source>
</evidence>
<dbReference type="InterPro" id="IPR028090">
    <property type="entry name" value="JAB_dom_prok"/>
</dbReference>
<dbReference type="GO" id="GO:0006508">
    <property type="term" value="P:proteolysis"/>
    <property type="evidence" value="ECO:0007669"/>
    <property type="project" value="UniProtKB-KW"/>
</dbReference>